<feature type="chain" id="PRO_5042559006" evidence="1">
    <location>
        <begin position="18"/>
        <end position="41"/>
    </location>
</feature>
<comment type="caution">
    <text evidence="2">The sequence shown here is derived from an EMBL/GenBank/DDBJ whole genome shotgun (WGS) entry which is preliminary data.</text>
</comment>
<organism evidence="2 3">
    <name type="scientific">Colletotrichum cuscutae</name>
    <dbReference type="NCBI Taxonomy" id="1209917"/>
    <lineage>
        <taxon>Eukaryota</taxon>
        <taxon>Fungi</taxon>
        <taxon>Dikarya</taxon>
        <taxon>Ascomycota</taxon>
        <taxon>Pezizomycotina</taxon>
        <taxon>Sordariomycetes</taxon>
        <taxon>Hypocreomycetidae</taxon>
        <taxon>Glomerellales</taxon>
        <taxon>Glomerellaceae</taxon>
        <taxon>Colletotrichum</taxon>
        <taxon>Colletotrichum acutatum species complex</taxon>
    </lineage>
</organism>
<keyword evidence="1" id="KW-0732">Signal</keyword>
<accession>A0AAI9USD7</accession>
<proteinExistence type="predicted"/>
<dbReference type="EMBL" id="MPDP01000267">
    <property type="protein sequence ID" value="KAK1463604.1"/>
    <property type="molecule type" value="Genomic_DNA"/>
</dbReference>
<evidence type="ECO:0000256" key="1">
    <source>
        <dbReference type="SAM" id="SignalP"/>
    </source>
</evidence>
<feature type="signal peptide" evidence="1">
    <location>
        <begin position="1"/>
        <end position="17"/>
    </location>
</feature>
<dbReference type="AlphaFoldDB" id="A0AAI9USD7"/>
<gene>
    <name evidence="2" type="ORF">CCUS01_08292</name>
</gene>
<dbReference type="Proteomes" id="UP001239213">
    <property type="component" value="Unassembled WGS sequence"/>
</dbReference>
<evidence type="ECO:0000313" key="3">
    <source>
        <dbReference type="Proteomes" id="UP001239213"/>
    </source>
</evidence>
<sequence>MLVSLSVRLRFLSHIQALCFDSRLSCVPCCWAGLGGWWHCV</sequence>
<protein>
    <submittedName>
        <fullName evidence="2">Uncharacterized protein</fullName>
    </submittedName>
</protein>
<evidence type="ECO:0000313" key="2">
    <source>
        <dbReference type="EMBL" id="KAK1463604.1"/>
    </source>
</evidence>
<name>A0AAI9USD7_9PEZI</name>
<reference evidence="2" key="1">
    <citation type="submission" date="2016-11" db="EMBL/GenBank/DDBJ databases">
        <title>The genome sequence of Colletotrichum cuscutae.</title>
        <authorList>
            <person name="Baroncelli R."/>
        </authorList>
    </citation>
    <scope>NUCLEOTIDE SEQUENCE</scope>
    <source>
        <strain evidence="2">IMI 304802</strain>
    </source>
</reference>
<keyword evidence="3" id="KW-1185">Reference proteome</keyword>